<keyword evidence="1" id="KW-0812">Transmembrane</keyword>
<comment type="caution">
    <text evidence="2">The sequence shown here is derived from an EMBL/GenBank/DDBJ whole genome shotgun (WGS) entry which is preliminary data.</text>
</comment>
<evidence type="ECO:0000313" key="2">
    <source>
        <dbReference type="EMBL" id="EAU44719.1"/>
    </source>
</evidence>
<name>Q0FKL3_SALBH</name>
<accession>Q0FKL3</accession>
<dbReference type="AlphaFoldDB" id="Q0FKL3"/>
<keyword evidence="3" id="KW-1185">Reference proteome</keyword>
<dbReference type="STRING" id="314265.R2601_07633"/>
<evidence type="ECO:0000313" key="3">
    <source>
        <dbReference type="Proteomes" id="UP000006230"/>
    </source>
</evidence>
<dbReference type="HOGENOM" id="CLU_3357599_0_0_5"/>
<gene>
    <name evidence="2" type="ORF">R2601_07633</name>
</gene>
<organism evidence="2 3">
    <name type="scientific">Salipiger bermudensis (strain DSM 26914 / JCM 13377 / KCTC 12554 / HTCC2601)</name>
    <name type="common">Pelagibaca bermudensis</name>
    <dbReference type="NCBI Taxonomy" id="314265"/>
    <lineage>
        <taxon>Bacteria</taxon>
        <taxon>Pseudomonadati</taxon>
        <taxon>Pseudomonadota</taxon>
        <taxon>Alphaproteobacteria</taxon>
        <taxon>Rhodobacterales</taxon>
        <taxon>Roseobacteraceae</taxon>
        <taxon>Salipiger</taxon>
    </lineage>
</organism>
<dbReference type="EMBL" id="AATQ01000039">
    <property type="protein sequence ID" value="EAU44719.1"/>
    <property type="molecule type" value="Genomic_DNA"/>
</dbReference>
<proteinExistence type="predicted"/>
<evidence type="ECO:0000256" key="1">
    <source>
        <dbReference type="SAM" id="Phobius"/>
    </source>
</evidence>
<feature type="transmembrane region" description="Helical" evidence="1">
    <location>
        <begin position="17"/>
        <end position="35"/>
    </location>
</feature>
<keyword evidence="1" id="KW-1133">Transmembrane helix</keyword>
<reference evidence="2 3" key="1">
    <citation type="journal article" date="2010" name="J. Bacteriol.">
        <title>Genome sequences of Pelagibaca bermudensis HTCC2601T and Maritimibacter alkaliphilus HTCC2654T, the type strains of two marine Roseobacter genera.</title>
        <authorList>
            <person name="Thrash J.C."/>
            <person name="Cho J.C."/>
            <person name="Ferriera S."/>
            <person name="Johnson J."/>
            <person name="Vergin K.L."/>
            <person name="Giovannoni S.J."/>
        </authorList>
    </citation>
    <scope>NUCLEOTIDE SEQUENCE [LARGE SCALE GENOMIC DNA]</scope>
    <source>
        <strain evidence="3">DSM 26914 / JCM 13377 / KCTC 12554 / HTCC2601</strain>
    </source>
</reference>
<protein>
    <submittedName>
        <fullName evidence="2">Uncharacterized protein</fullName>
    </submittedName>
</protein>
<keyword evidence="1" id="KW-0472">Membrane</keyword>
<dbReference type="Proteomes" id="UP000006230">
    <property type="component" value="Unassembled WGS sequence"/>
</dbReference>
<sequence>MPYLRVVTEILRANPTWIVRAAIILLLLVHAALLFH</sequence>